<dbReference type="InterPro" id="IPR006015">
    <property type="entry name" value="Universal_stress_UspA"/>
</dbReference>
<protein>
    <recommendedName>
        <fullName evidence="2">Universal stress protein</fullName>
    </recommendedName>
</protein>
<evidence type="ECO:0000256" key="2">
    <source>
        <dbReference type="PIRNR" id="PIRNR006276"/>
    </source>
</evidence>
<dbReference type="SUPFAM" id="SSF52402">
    <property type="entry name" value="Adenine nucleotide alpha hydrolases-like"/>
    <property type="match status" value="1"/>
</dbReference>
<dbReference type="Proteomes" id="UP000199287">
    <property type="component" value="Unassembled WGS sequence"/>
</dbReference>
<reference evidence="5" key="1">
    <citation type="submission" date="2016-10" db="EMBL/GenBank/DDBJ databases">
        <authorList>
            <person name="Varghese N."/>
            <person name="Submissions S."/>
        </authorList>
    </citation>
    <scope>NUCLEOTIDE SEQUENCE [LARGE SCALE GENOMIC DNA]</scope>
    <source>
        <strain evidence="5">Z-7934</strain>
    </source>
</reference>
<evidence type="ECO:0000256" key="1">
    <source>
        <dbReference type="ARBA" id="ARBA00008791"/>
    </source>
</evidence>
<proteinExistence type="inferred from homology"/>
<evidence type="ECO:0000313" key="4">
    <source>
        <dbReference type="EMBL" id="SFH56009.1"/>
    </source>
</evidence>
<dbReference type="CDD" id="cd00293">
    <property type="entry name" value="USP-like"/>
    <property type="match status" value="1"/>
</dbReference>
<keyword evidence="2" id="KW-0963">Cytoplasm</keyword>
<dbReference type="PANTHER" id="PTHR43010">
    <property type="entry name" value="UNIVERSAL STRESS PROTEIN SLR1230"/>
    <property type="match status" value="1"/>
</dbReference>
<dbReference type="AlphaFoldDB" id="A0A1I3B237"/>
<keyword evidence="5" id="KW-1185">Reference proteome</keyword>
<dbReference type="PANTHER" id="PTHR43010:SF1">
    <property type="entry name" value="USPA DOMAIN-CONTAINING PROTEIN"/>
    <property type="match status" value="1"/>
</dbReference>
<dbReference type="PIRSF" id="PIRSF006276">
    <property type="entry name" value="UspA"/>
    <property type="match status" value="1"/>
</dbReference>
<evidence type="ECO:0000259" key="3">
    <source>
        <dbReference type="Pfam" id="PF00582"/>
    </source>
</evidence>
<dbReference type="InterPro" id="IPR006016">
    <property type="entry name" value="UspA"/>
</dbReference>
<dbReference type="Gene3D" id="3.40.50.620">
    <property type="entry name" value="HUPs"/>
    <property type="match status" value="1"/>
</dbReference>
<comment type="similarity">
    <text evidence="1 2">Belongs to the universal stress protein A family.</text>
</comment>
<gene>
    <name evidence="4" type="ORF">SAMN05192551_101519</name>
</gene>
<evidence type="ECO:0000313" key="5">
    <source>
        <dbReference type="Proteomes" id="UP000199287"/>
    </source>
</evidence>
<dbReference type="InterPro" id="IPR051688">
    <property type="entry name" value="USP_A"/>
</dbReference>
<dbReference type="PRINTS" id="PR01438">
    <property type="entry name" value="UNVRSLSTRESS"/>
</dbReference>
<dbReference type="OrthoDB" id="9794782at2"/>
<dbReference type="Pfam" id="PF00582">
    <property type="entry name" value="Usp"/>
    <property type="match status" value="1"/>
</dbReference>
<dbReference type="STRING" id="69895.SAMN05192551_101519"/>
<comment type="subcellular location">
    <subcellularLocation>
        <location evidence="2">Cytoplasm</location>
    </subcellularLocation>
</comment>
<name>A0A1I3B237_9FIRM</name>
<dbReference type="GO" id="GO:0005737">
    <property type="term" value="C:cytoplasm"/>
    <property type="evidence" value="ECO:0007669"/>
    <property type="project" value="UniProtKB-SubCell"/>
</dbReference>
<accession>A0A1I3B237</accession>
<dbReference type="RefSeq" id="WP_093369338.1">
    <property type="nucleotide sequence ID" value="NZ_FOQA01000001.1"/>
</dbReference>
<feature type="domain" description="UspA" evidence="3">
    <location>
        <begin position="1"/>
        <end position="141"/>
    </location>
</feature>
<dbReference type="InterPro" id="IPR014729">
    <property type="entry name" value="Rossmann-like_a/b/a_fold"/>
</dbReference>
<organism evidence="4 5">
    <name type="scientific">Tindallia magadiensis</name>
    <dbReference type="NCBI Taxonomy" id="69895"/>
    <lineage>
        <taxon>Bacteria</taxon>
        <taxon>Bacillati</taxon>
        <taxon>Bacillota</taxon>
        <taxon>Clostridia</taxon>
        <taxon>Peptostreptococcales</taxon>
        <taxon>Tindalliaceae</taxon>
        <taxon>Tindallia</taxon>
    </lineage>
</organism>
<sequence length="144" mass="16117">MKKILVAIDGSDMSLKVLTKARQIADKFEAEVLVMTVVKKLRVTNYYTGGELNEQMDKQIENSAKKILESAQEIFQGYKGKLETILDYGEPAEEILVLAEREKPDLLIMGSRGLGGFSRVMLGSVSTKVLHHVTCDMLIVRNEK</sequence>
<dbReference type="EMBL" id="FOQA01000001">
    <property type="protein sequence ID" value="SFH56009.1"/>
    <property type="molecule type" value="Genomic_DNA"/>
</dbReference>